<dbReference type="EMBL" id="REFV01000009">
    <property type="protein sequence ID" value="RMB58016.1"/>
    <property type="molecule type" value="Genomic_DNA"/>
</dbReference>
<dbReference type="AlphaFoldDB" id="A0A3M0GL46"/>
<feature type="chain" id="PRO_5018097978" evidence="1">
    <location>
        <begin position="19"/>
        <end position="215"/>
    </location>
</feature>
<reference evidence="2 3" key="1">
    <citation type="submission" date="2018-10" db="EMBL/GenBank/DDBJ databases">
        <title>Dokdonia luteus sp. nov., isolated from sea water.</title>
        <authorList>
            <person name="Zhou L.Y."/>
            <person name="Du Z.J."/>
        </authorList>
    </citation>
    <scope>NUCLEOTIDE SEQUENCE [LARGE SCALE GENOMIC DNA]</scope>
    <source>
        <strain evidence="2 3">SH27</strain>
    </source>
</reference>
<dbReference type="Proteomes" id="UP000281985">
    <property type="component" value="Unassembled WGS sequence"/>
</dbReference>
<keyword evidence="3" id="KW-1185">Reference proteome</keyword>
<keyword evidence="1" id="KW-0732">Signal</keyword>
<evidence type="ECO:0000313" key="2">
    <source>
        <dbReference type="EMBL" id="RMB58016.1"/>
    </source>
</evidence>
<organism evidence="2 3">
    <name type="scientific">Dokdonia sinensis</name>
    <dbReference type="NCBI Taxonomy" id="2479847"/>
    <lineage>
        <taxon>Bacteria</taxon>
        <taxon>Pseudomonadati</taxon>
        <taxon>Bacteroidota</taxon>
        <taxon>Flavobacteriia</taxon>
        <taxon>Flavobacteriales</taxon>
        <taxon>Flavobacteriaceae</taxon>
        <taxon>Dokdonia</taxon>
    </lineage>
</organism>
<proteinExistence type="predicted"/>
<protein>
    <submittedName>
        <fullName evidence="2">Uncharacterized protein</fullName>
    </submittedName>
</protein>
<gene>
    <name evidence="2" type="ORF">EAX61_10380</name>
</gene>
<comment type="caution">
    <text evidence="2">The sequence shown here is derived from an EMBL/GenBank/DDBJ whole genome shotgun (WGS) entry which is preliminary data.</text>
</comment>
<accession>A0A3M0GL46</accession>
<name>A0A3M0GL46_9FLAO</name>
<evidence type="ECO:0000313" key="3">
    <source>
        <dbReference type="Proteomes" id="UP000281985"/>
    </source>
</evidence>
<dbReference type="OrthoDB" id="1176785at2"/>
<evidence type="ECO:0000256" key="1">
    <source>
        <dbReference type="SAM" id="SignalP"/>
    </source>
</evidence>
<sequence>MKNLIILSCLLLSCLTNAQILWDDFSTGEVALFTTKKASKEKIEREGKTIIGNKRTILYNVGENPYDQLFQFQIKDGLLISSTGFGTASSMTVSYGGMRKDALNMDLSKYKTVNISFKGKSNFARVYLNMWTNGPNRAFWRGNGKDLTPFHGSINDAGHHKGKVITMELSHFTKKQPSDGSPGKFEMSDVDGIKFEFYGYPSTGLNYAIDKIWVE</sequence>
<feature type="signal peptide" evidence="1">
    <location>
        <begin position="1"/>
        <end position="18"/>
    </location>
</feature>
<dbReference type="RefSeq" id="WP_121917619.1">
    <property type="nucleotide sequence ID" value="NZ_REFV01000009.1"/>
</dbReference>